<feature type="region of interest" description="Disordered" evidence="2">
    <location>
        <begin position="1"/>
        <end position="20"/>
    </location>
</feature>
<name>A0AAD7N3A2_9AGAR</name>
<evidence type="ECO:0000256" key="1">
    <source>
        <dbReference type="SAM" id="Coils"/>
    </source>
</evidence>
<reference evidence="3" key="1">
    <citation type="submission" date="2023-03" db="EMBL/GenBank/DDBJ databases">
        <title>Massive genome expansion in bonnet fungi (Mycena s.s.) driven by repeated elements and novel gene families across ecological guilds.</title>
        <authorList>
            <consortium name="Lawrence Berkeley National Laboratory"/>
            <person name="Harder C.B."/>
            <person name="Miyauchi S."/>
            <person name="Viragh M."/>
            <person name="Kuo A."/>
            <person name="Thoen E."/>
            <person name="Andreopoulos B."/>
            <person name="Lu D."/>
            <person name="Skrede I."/>
            <person name="Drula E."/>
            <person name="Henrissat B."/>
            <person name="Morin E."/>
            <person name="Kohler A."/>
            <person name="Barry K."/>
            <person name="LaButti K."/>
            <person name="Morin E."/>
            <person name="Salamov A."/>
            <person name="Lipzen A."/>
            <person name="Mereny Z."/>
            <person name="Hegedus B."/>
            <person name="Baldrian P."/>
            <person name="Stursova M."/>
            <person name="Weitz H."/>
            <person name="Taylor A."/>
            <person name="Grigoriev I.V."/>
            <person name="Nagy L.G."/>
            <person name="Martin F."/>
            <person name="Kauserud H."/>
        </authorList>
    </citation>
    <scope>NUCLEOTIDE SEQUENCE</scope>
    <source>
        <strain evidence="3">CBHHK182m</strain>
    </source>
</reference>
<accession>A0AAD7N3A2</accession>
<protein>
    <recommendedName>
        <fullName evidence="5">F-box domain-containing protein</fullName>
    </recommendedName>
</protein>
<dbReference type="EMBL" id="JARKIB010000094">
    <property type="protein sequence ID" value="KAJ7742598.1"/>
    <property type="molecule type" value="Genomic_DNA"/>
</dbReference>
<sequence>MTTQAGAESTHKPLTQSERNAFSANRARIADIKAKMLELEGTMIELERTLSSLNEENTLLQDRLDVYTYPVLILPNEIVSEIFVHFLPVFPEPPPMIGGTSPNVLGQICRKWREISFEHPRALEGDQFVAAQREET</sequence>
<feature type="coiled-coil region" evidence="1">
    <location>
        <begin position="29"/>
        <end position="63"/>
    </location>
</feature>
<evidence type="ECO:0008006" key="5">
    <source>
        <dbReference type="Google" id="ProtNLM"/>
    </source>
</evidence>
<proteinExistence type="predicted"/>
<dbReference type="CDD" id="cd14686">
    <property type="entry name" value="bZIP"/>
    <property type="match status" value="1"/>
</dbReference>
<evidence type="ECO:0000313" key="3">
    <source>
        <dbReference type="EMBL" id="KAJ7742598.1"/>
    </source>
</evidence>
<keyword evidence="4" id="KW-1185">Reference proteome</keyword>
<gene>
    <name evidence="3" type="ORF">B0H16DRAFT_1021466</name>
</gene>
<dbReference type="Proteomes" id="UP001215598">
    <property type="component" value="Unassembled WGS sequence"/>
</dbReference>
<evidence type="ECO:0000256" key="2">
    <source>
        <dbReference type="SAM" id="MobiDB-lite"/>
    </source>
</evidence>
<comment type="caution">
    <text evidence="3">The sequence shown here is derived from an EMBL/GenBank/DDBJ whole genome shotgun (WGS) entry which is preliminary data.</text>
</comment>
<organism evidence="3 4">
    <name type="scientific">Mycena metata</name>
    <dbReference type="NCBI Taxonomy" id="1033252"/>
    <lineage>
        <taxon>Eukaryota</taxon>
        <taxon>Fungi</taxon>
        <taxon>Dikarya</taxon>
        <taxon>Basidiomycota</taxon>
        <taxon>Agaricomycotina</taxon>
        <taxon>Agaricomycetes</taxon>
        <taxon>Agaricomycetidae</taxon>
        <taxon>Agaricales</taxon>
        <taxon>Marasmiineae</taxon>
        <taxon>Mycenaceae</taxon>
        <taxon>Mycena</taxon>
    </lineage>
</organism>
<dbReference type="AlphaFoldDB" id="A0AAD7N3A2"/>
<evidence type="ECO:0000313" key="4">
    <source>
        <dbReference type="Proteomes" id="UP001215598"/>
    </source>
</evidence>
<keyword evidence="1" id="KW-0175">Coiled coil</keyword>